<dbReference type="GO" id="GO:0005634">
    <property type="term" value="C:nucleus"/>
    <property type="evidence" value="ECO:0007669"/>
    <property type="project" value="TreeGrafter"/>
</dbReference>
<dbReference type="PANTHER" id="PTHR46848:SF1">
    <property type="entry name" value="REGULATOR OF G-PROTEIN SIGNALING 3"/>
    <property type="match status" value="1"/>
</dbReference>
<dbReference type="CDD" id="cd00030">
    <property type="entry name" value="C2"/>
    <property type="match status" value="1"/>
</dbReference>
<keyword evidence="4" id="KW-1185">Reference proteome</keyword>
<sequence>MLKWTVTKRSEPTGKNVQQSNLLLQQRHHSRRSLGALSERIAAVATEGNVNGGSRNKKARRSLGGPIRVACANYDKENQCITSTPHPTVGRAVGSPYSMALRDVSNITPNTTPCRQSNTTPQSRKRALPVSPVSVGLKRKEQIETIRETYATTLPTFDIEYSPCGVKDVPFLALRGLALTEFDKAGRYFPANEEGPTAKRVKAYVKPMLVDDMPVPGVEGKLNPCVTPLSSRLSEIRFNKTNFKRPFAIHKTANNFLNTVAAAPPPPSTTSCTDNMEDTELSLNSSEMGDLTLDKMIDAILESAKKDNRWATPRPKRSLSLKSKQSKGSSPTYTPADDPAADLYLGQRFPSRVLRQDGETTIILEETSHVNEREVKTPDIKHEQPCASFISISKTDYIRQSISKYVTASPLEAACHLRRQKAVRRKHKLEAISNGAKLDGNQCVNREDNHITSPDTPYISCNQSKLSLMYGMKTPVQNEYLGLEQENHPPHMTLSANATPDIRSTDLQGTSTPTGDSIEKSRKCLNFSPTLSEDSIEKRRSVASSTNSRCSRTSTLTGSAIGAGAVRGTLELSIYLEQDRQLHVHVMRCKDLQRNNFTGAANNAVNAYVKVALINLGCTNQTTQTELGFQRTTVHRNSNHPYYDQRFLFEIQPNDERRVQLAVWHRDREFK</sequence>
<feature type="compositionally biased region" description="Low complexity" evidence="1">
    <location>
        <begin position="320"/>
        <end position="330"/>
    </location>
</feature>
<feature type="domain" description="C2" evidence="2">
    <location>
        <begin position="562"/>
        <end position="671"/>
    </location>
</feature>
<reference evidence="3" key="2">
    <citation type="submission" date="2020-05" db="UniProtKB">
        <authorList>
            <consortium name="EnsemblMetazoa"/>
        </authorList>
    </citation>
    <scope>IDENTIFICATION</scope>
    <source>
        <strain evidence="3">ACHKN1017</strain>
    </source>
</reference>
<dbReference type="Pfam" id="PF16056">
    <property type="entry name" value="DUF4799"/>
    <property type="match status" value="1"/>
</dbReference>
<dbReference type="SUPFAM" id="SSF49562">
    <property type="entry name" value="C2 domain (Calcium/lipid-binding domain, CaLB)"/>
    <property type="match status" value="1"/>
</dbReference>
<feature type="region of interest" description="Disordered" evidence="1">
    <location>
        <begin position="497"/>
        <end position="520"/>
    </location>
</feature>
<reference evidence="4" key="1">
    <citation type="submission" date="2013-03" db="EMBL/GenBank/DDBJ databases">
        <title>The Genome Sequence of Anopheles christyi ACHKN1017.</title>
        <authorList>
            <consortium name="The Broad Institute Genomics Platform"/>
            <person name="Neafsey D.E."/>
            <person name="Besansky N."/>
            <person name="Walker B."/>
            <person name="Young S.K."/>
            <person name="Zeng Q."/>
            <person name="Gargeya S."/>
            <person name="Fitzgerald M."/>
            <person name="Haas B."/>
            <person name="Abouelleil A."/>
            <person name="Allen A.W."/>
            <person name="Alvarado L."/>
            <person name="Arachchi H.M."/>
            <person name="Berlin A.M."/>
            <person name="Chapman S.B."/>
            <person name="Gainer-Dewar J."/>
            <person name="Goldberg J."/>
            <person name="Griggs A."/>
            <person name="Gujja S."/>
            <person name="Hansen M."/>
            <person name="Howarth C."/>
            <person name="Imamovic A."/>
            <person name="Ireland A."/>
            <person name="Larimer J."/>
            <person name="McCowan C."/>
            <person name="Murphy C."/>
            <person name="Pearson M."/>
            <person name="Poon T.W."/>
            <person name="Priest M."/>
            <person name="Roberts A."/>
            <person name="Saif S."/>
            <person name="Shea T."/>
            <person name="Sisk P."/>
            <person name="Sykes S."/>
            <person name="Wortman J."/>
            <person name="Nusbaum C."/>
            <person name="Birren B."/>
        </authorList>
    </citation>
    <scope>NUCLEOTIDE SEQUENCE [LARGE SCALE GENOMIC DNA]</scope>
    <source>
        <strain evidence="4">ACHKN1017</strain>
    </source>
</reference>
<dbReference type="Proteomes" id="UP000075881">
    <property type="component" value="Unassembled WGS sequence"/>
</dbReference>
<dbReference type="InterPro" id="IPR000008">
    <property type="entry name" value="C2_dom"/>
</dbReference>
<proteinExistence type="predicted"/>
<protein>
    <submittedName>
        <fullName evidence="3">C2 domain-containing protein</fullName>
    </submittedName>
</protein>
<dbReference type="AlphaFoldDB" id="A0A182KGL7"/>
<dbReference type="GO" id="GO:0005886">
    <property type="term" value="C:plasma membrane"/>
    <property type="evidence" value="ECO:0007669"/>
    <property type="project" value="TreeGrafter"/>
</dbReference>
<feature type="compositionally biased region" description="Polar residues" evidence="1">
    <location>
        <begin position="505"/>
        <end position="515"/>
    </location>
</feature>
<dbReference type="PROSITE" id="PS50004">
    <property type="entry name" value="C2"/>
    <property type="match status" value="1"/>
</dbReference>
<accession>A0A182KGL7</accession>
<dbReference type="STRING" id="43041.A0A182KGL7"/>
<feature type="region of interest" description="Disordered" evidence="1">
    <location>
        <begin position="106"/>
        <end position="133"/>
    </location>
</feature>
<name>A0A182KGL7_9DIPT</name>
<organism evidence="3 4">
    <name type="scientific">Anopheles christyi</name>
    <dbReference type="NCBI Taxonomy" id="43041"/>
    <lineage>
        <taxon>Eukaryota</taxon>
        <taxon>Metazoa</taxon>
        <taxon>Ecdysozoa</taxon>
        <taxon>Arthropoda</taxon>
        <taxon>Hexapoda</taxon>
        <taxon>Insecta</taxon>
        <taxon>Pterygota</taxon>
        <taxon>Neoptera</taxon>
        <taxon>Endopterygota</taxon>
        <taxon>Diptera</taxon>
        <taxon>Nematocera</taxon>
        <taxon>Culicoidea</taxon>
        <taxon>Culicidae</taxon>
        <taxon>Anophelinae</taxon>
        <taxon>Anopheles</taxon>
    </lineage>
</organism>
<feature type="region of interest" description="Disordered" evidence="1">
    <location>
        <begin position="308"/>
        <end position="342"/>
    </location>
</feature>
<dbReference type="PANTHER" id="PTHR46848">
    <property type="entry name" value="REGULATOR OF G-PROTEIN SIGNALING 3"/>
    <property type="match status" value="1"/>
</dbReference>
<dbReference type="Pfam" id="PF00168">
    <property type="entry name" value="C2"/>
    <property type="match status" value="1"/>
</dbReference>
<feature type="compositionally biased region" description="Polar residues" evidence="1">
    <location>
        <begin position="106"/>
        <end position="122"/>
    </location>
</feature>
<dbReference type="EnsemblMetazoa" id="ACHR009905-RA">
    <property type="protein sequence ID" value="ACHR009905-PA"/>
    <property type="gene ID" value="ACHR009905"/>
</dbReference>
<dbReference type="Gene3D" id="2.60.40.150">
    <property type="entry name" value="C2 domain"/>
    <property type="match status" value="1"/>
</dbReference>
<evidence type="ECO:0000313" key="4">
    <source>
        <dbReference type="Proteomes" id="UP000075881"/>
    </source>
</evidence>
<dbReference type="InterPro" id="IPR035892">
    <property type="entry name" value="C2_domain_sf"/>
</dbReference>
<evidence type="ECO:0000313" key="3">
    <source>
        <dbReference type="EnsemblMetazoa" id="ACHR009905-PA"/>
    </source>
</evidence>
<evidence type="ECO:0000259" key="2">
    <source>
        <dbReference type="PROSITE" id="PS50004"/>
    </source>
</evidence>
<evidence type="ECO:0000256" key="1">
    <source>
        <dbReference type="SAM" id="MobiDB-lite"/>
    </source>
</evidence>
<dbReference type="VEuPathDB" id="VectorBase:ACHR009905"/>
<dbReference type="InterPro" id="IPR032057">
    <property type="entry name" value="DUF4799"/>
</dbReference>